<reference evidence="3" key="1">
    <citation type="submission" date="2013-07" db="EMBL/GenBank/DDBJ databases">
        <title>The Genome Sequence of Cryptococcus dejecticola CBS10117.</title>
        <authorList>
            <consortium name="The Broad Institute Genome Sequencing Platform"/>
            <person name="Cuomo C."/>
            <person name="Litvintseva A."/>
            <person name="Chen Y."/>
            <person name="Heitman J."/>
            <person name="Sun S."/>
            <person name="Springer D."/>
            <person name="Dromer F."/>
            <person name="Young S.K."/>
            <person name="Zeng Q."/>
            <person name="Gargeya S."/>
            <person name="Fitzgerald M."/>
            <person name="Abouelleil A."/>
            <person name="Alvarado L."/>
            <person name="Berlin A.M."/>
            <person name="Chapman S.B."/>
            <person name="Dewar J."/>
            <person name="Goldberg J."/>
            <person name="Griggs A."/>
            <person name="Gujja S."/>
            <person name="Hansen M."/>
            <person name="Howarth C."/>
            <person name="Imamovic A."/>
            <person name="Larimer J."/>
            <person name="McCowan C."/>
            <person name="Murphy C."/>
            <person name="Pearson M."/>
            <person name="Priest M."/>
            <person name="Roberts A."/>
            <person name="Saif S."/>
            <person name="Shea T."/>
            <person name="Sykes S."/>
            <person name="Wortman J."/>
            <person name="Nusbaum C."/>
            <person name="Birren B."/>
        </authorList>
    </citation>
    <scope>NUCLEOTIDE SEQUENCE [LARGE SCALE GENOMIC DNA]</scope>
    <source>
        <strain evidence="3">CBS 10117</strain>
    </source>
</reference>
<dbReference type="RefSeq" id="XP_018261071.2">
    <property type="nucleotide sequence ID" value="XM_018410068.2"/>
</dbReference>
<dbReference type="PANTHER" id="PTHR28023:SF1">
    <property type="entry name" value="UPF0357 PROTEIN YCL012C"/>
    <property type="match status" value="1"/>
</dbReference>
<keyword evidence="2" id="KW-0732">Signal</keyword>
<dbReference type="KEGG" id="kdj:28970489"/>
<protein>
    <submittedName>
        <fullName evidence="3">Uncharacterized protein</fullName>
    </submittedName>
</protein>
<dbReference type="PANTHER" id="PTHR28023">
    <property type="entry name" value="UPF0357 PROTEIN YCL012C"/>
    <property type="match status" value="1"/>
</dbReference>
<proteinExistence type="inferred from homology"/>
<organism evidence="3">
    <name type="scientific">Kwoniella dejecticola CBS 10117</name>
    <dbReference type="NCBI Taxonomy" id="1296121"/>
    <lineage>
        <taxon>Eukaryota</taxon>
        <taxon>Fungi</taxon>
        <taxon>Dikarya</taxon>
        <taxon>Basidiomycota</taxon>
        <taxon>Agaricomycotina</taxon>
        <taxon>Tremellomycetes</taxon>
        <taxon>Tremellales</taxon>
        <taxon>Cryptococcaceae</taxon>
        <taxon>Kwoniella</taxon>
    </lineage>
</organism>
<evidence type="ECO:0000256" key="2">
    <source>
        <dbReference type="ARBA" id="ARBA00022729"/>
    </source>
</evidence>
<gene>
    <name evidence="3" type="ORF">I303_06790</name>
</gene>
<name>A0A1A5ZZJ5_9TREE</name>
<sequence>MMATMRLIMLTSVTYAVVIYYRSRILPIASKYLPTSLVARFTNYEPLRNFSFSDQASAGMTSNNFDLESNNIAEGSGESRMGLDERGVEEVRRIMAIERCTFDQARLIRHNRILAKNGIAPDGTPLDSKAITRLS</sequence>
<dbReference type="EMBL" id="KI894034">
    <property type="protein sequence ID" value="OBR83229.1"/>
    <property type="molecule type" value="Genomic_DNA"/>
</dbReference>
<dbReference type="AlphaFoldDB" id="A0A1A5ZZJ5"/>
<dbReference type="VEuPathDB" id="FungiDB:I303_06790"/>
<accession>A0A1A5ZZJ5</accession>
<dbReference type="InterPro" id="IPR018559">
    <property type="entry name" value="DUF2015"/>
</dbReference>
<dbReference type="GeneID" id="28970489"/>
<dbReference type="OrthoDB" id="447314at2759"/>
<comment type="similarity">
    <text evidence="1">Belongs to the UPF0357 family.</text>
</comment>
<evidence type="ECO:0000313" key="3">
    <source>
        <dbReference type="EMBL" id="OBR83229.1"/>
    </source>
</evidence>
<evidence type="ECO:0000256" key="1">
    <source>
        <dbReference type="ARBA" id="ARBA00008325"/>
    </source>
</evidence>
<dbReference type="Pfam" id="PF09435">
    <property type="entry name" value="DUF2015"/>
    <property type="match status" value="1"/>
</dbReference>